<dbReference type="KEGG" id="chih:GWR21_02315"/>
<organism evidence="1 2">
    <name type="scientific">Chitinophaga agri</name>
    <dbReference type="NCBI Taxonomy" id="2703787"/>
    <lineage>
        <taxon>Bacteria</taxon>
        <taxon>Pseudomonadati</taxon>
        <taxon>Bacteroidota</taxon>
        <taxon>Chitinophagia</taxon>
        <taxon>Chitinophagales</taxon>
        <taxon>Chitinophagaceae</taxon>
        <taxon>Chitinophaga</taxon>
    </lineage>
</organism>
<protein>
    <recommendedName>
        <fullName evidence="3">HEXXH motif domain-containing protein</fullName>
    </recommendedName>
</protein>
<evidence type="ECO:0008006" key="3">
    <source>
        <dbReference type="Google" id="ProtNLM"/>
    </source>
</evidence>
<proteinExistence type="predicted"/>
<dbReference type="AlphaFoldDB" id="A0A6B9Z8X2"/>
<name>A0A6B9Z8X2_9BACT</name>
<gene>
    <name evidence="1" type="ORF">GWR21_02315</name>
</gene>
<dbReference type="Proteomes" id="UP000476411">
    <property type="component" value="Chromosome"/>
</dbReference>
<sequence length="382" mass="44403">MNYYENFEDHLGAVVDSVKKLLYARHKDIFQRIDFYNDNIYLEPLLYTYLQQQDNKWLDCIIYGYERSRKPLITVFPNCNGLIYLPNTGYLRTSFTGSALLLRTTGDTMTLLDGENEIPFTFEPLLYSDHGIEIVTDHHPLLMNVFTEQGNPPEDVHVAGLHQQHLTSFNKGMELIRQLNPDHFGLLLKNLKKAMLFTATHQNSFAVLSAHNMIFLHVNPWDDEIFFADHISHEGAHVTYFTLTYETKQHLFTISHNTPLGDLVGNPGHYPSVYLFFHGMFTFMEITKTLQGCIDKPGFTRLQQDDIKGRFIFHMQRFKLSLDMFAELNIFQEEGAGWYALFLAQYEAFEQQYTDLLPLYNLTGQPYDFNSKVFAEINKLTA</sequence>
<evidence type="ECO:0000313" key="1">
    <source>
        <dbReference type="EMBL" id="QHS58467.1"/>
    </source>
</evidence>
<keyword evidence="2" id="KW-1185">Reference proteome</keyword>
<dbReference type="RefSeq" id="WP_162330170.1">
    <property type="nucleotide sequence ID" value="NZ_CP048113.1"/>
</dbReference>
<dbReference type="EMBL" id="CP048113">
    <property type="protein sequence ID" value="QHS58467.1"/>
    <property type="molecule type" value="Genomic_DNA"/>
</dbReference>
<accession>A0A6B9Z8X2</accession>
<reference evidence="1 2" key="1">
    <citation type="submission" date="2020-01" db="EMBL/GenBank/DDBJ databases">
        <title>Complete genome sequence of Chitinophaga sp. H33E-04 isolated from quinoa roots.</title>
        <authorList>
            <person name="Weon H.-Y."/>
            <person name="Lee S.A."/>
        </authorList>
    </citation>
    <scope>NUCLEOTIDE SEQUENCE [LARGE SCALE GENOMIC DNA]</scope>
    <source>
        <strain evidence="1 2">H33E-04</strain>
    </source>
</reference>
<evidence type="ECO:0000313" key="2">
    <source>
        <dbReference type="Proteomes" id="UP000476411"/>
    </source>
</evidence>